<organism evidence="1 2">
    <name type="scientific">Panicum virgatum</name>
    <name type="common">Blackwell switchgrass</name>
    <dbReference type="NCBI Taxonomy" id="38727"/>
    <lineage>
        <taxon>Eukaryota</taxon>
        <taxon>Viridiplantae</taxon>
        <taxon>Streptophyta</taxon>
        <taxon>Embryophyta</taxon>
        <taxon>Tracheophyta</taxon>
        <taxon>Spermatophyta</taxon>
        <taxon>Magnoliopsida</taxon>
        <taxon>Liliopsida</taxon>
        <taxon>Poales</taxon>
        <taxon>Poaceae</taxon>
        <taxon>PACMAD clade</taxon>
        <taxon>Panicoideae</taxon>
        <taxon>Panicodae</taxon>
        <taxon>Paniceae</taxon>
        <taxon>Panicinae</taxon>
        <taxon>Panicum</taxon>
        <taxon>Panicum sect. Hiantes</taxon>
    </lineage>
</organism>
<reference evidence="1" key="1">
    <citation type="submission" date="2020-05" db="EMBL/GenBank/DDBJ databases">
        <title>WGS assembly of Panicum virgatum.</title>
        <authorList>
            <person name="Lovell J.T."/>
            <person name="Jenkins J."/>
            <person name="Shu S."/>
            <person name="Juenger T.E."/>
            <person name="Schmutz J."/>
        </authorList>
    </citation>
    <scope>NUCLEOTIDE SEQUENCE</scope>
    <source>
        <strain evidence="1">AP13</strain>
    </source>
</reference>
<gene>
    <name evidence="1" type="ORF">PVAP13_7KG064358</name>
</gene>
<comment type="caution">
    <text evidence="1">The sequence shown here is derived from an EMBL/GenBank/DDBJ whole genome shotgun (WGS) entry which is preliminary data.</text>
</comment>
<proteinExistence type="predicted"/>
<dbReference type="Gene3D" id="3.30.200.20">
    <property type="entry name" value="Phosphorylase Kinase, domain 1"/>
    <property type="match status" value="1"/>
</dbReference>
<dbReference type="EMBL" id="CM029049">
    <property type="protein sequence ID" value="KAG2571084.1"/>
    <property type="molecule type" value="Genomic_DNA"/>
</dbReference>
<keyword evidence="2" id="KW-1185">Reference proteome</keyword>
<dbReference type="Proteomes" id="UP000823388">
    <property type="component" value="Chromosome 7K"/>
</dbReference>
<accession>A0A8T0QL48</accession>
<dbReference type="AlphaFoldDB" id="A0A8T0QL48"/>
<evidence type="ECO:0000313" key="2">
    <source>
        <dbReference type="Proteomes" id="UP000823388"/>
    </source>
</evidence>
<name>A0A8T0QL48_PANVG</name>
<evidence type="ECO:0000313" key="1">
    <source>
        <dbReference type="EMBL" id="KAG2571084.1"/>
    </source>
</evidence>
<sequence>MDNEREGGQFPITGIQEFKILKKLHHQNVINWSISKRSSPRQGQREMSRGSTCIVGQDRWERQGTHHSVPRHVLMGLPEVV</sequence>
<protein>
    <submittedName>
        <fullName evidence="1">Uncharacterized protein</fullName>
    </submittedName>
</protein>